<evidence type="ECO:0000256" key="6">
    <source>
        <dbReference type="ARBA" id="ARBA00022840"/>
    </source>
</evidence>
<evidence type="ECO:0000256" key="5">
    <source>
        <dbReference type="ARBA" id="ARBA00022777"/>
    </source>
</evidence>
<keyword evidence="4" id="KW-0547">Nucleotide-binding</keyword>
<dbReference type="RefSeq" id="XP_066827966.1">
    <property type="nucleotide sequence ID" value="XM_066970871.1"/>
</dbReference>
<feature type="compositionally biased region" description="Basic residues" evidence="9">
    <location>
        <begin position="678"/>
        <end position="688"/>
    </location>
</feature>
<proteinExistence type="predicted"/>
<keyword evidence="2" id="KW-0723">Serine/threonine-protein kinase</keyword>
<feature type="compositionally biased region" description="Polar residues" evidence="9">
    <location>
        <begin position="695"/>
        <end position="709"/>
    </location>
</feature>
<gene>
    <name evidence="11" type="ORF">LODBEIA_P10280</name>
</gene>
<dbReference type="InterPro" id="IPR000719">
    <property type="entry name" value="Prot_kinase_dom"/>
</dbReference>
<feature type="compositionally biased region" description="Polar residues" evidence="9">
    <location>
        <begin position="641"/>
        <end position="651"/>
    </location>
</feature>
<feature type="region of interest" description="Disordered" evidence="9">
    <location>
        <begin position="608"/>
        <end position="716"/>
    </location>
</feature>
<feature type="compositionally biased region" description="Basic residues" evidence="9">
    <location>
        <begin position="622"/>
        <end position="634"/>
    </location>
</feature>
<feature type="region of interest" description="Disordered" evidence="9">
    <location>
        <begin position="485"/>
        <end position="590"/>
    </location>
</feature>
<feature type="compositionally biased region" description="Basic and acidic residues" evidence="9">
    <location>
        <begin position="507"/>
        <end position="524"/>
    </location>
</feature>
<evidence type="ECO:0000256" key="1">
    <source>
        <dbReference type="ARBA" id="ARBA00012513"/>
    </source>
</evidence>
<evidence type="ECO:0000256" key="2">
    <source>
        <dbReference type="ARBA" id="ARBA00022527"/>
    </source>
</evidence>
<comment type="catalytic activity">
    <reaction evidence="8">
        <text>L-seryl-[protein] + ATP = O-phospho-L-seryl-[protein] + ADP + H(+)</text>
        <dbReference type="Rhea" id="RHEA:17989"/>
        <dbReference type="Rhea" id="RHEA-COMP:9863"/>
        <dbReference type="Rhea" id="RHEA-COMP:11604"/>
        <dbReference type="ChEBI" id="CHEBI:15378"/>
        <dbReference type="ChEBI" id="CHEBI:29999"/>
        <dbReference type="ChEBI" id="CHEBI:30616"/>
        <dbReference type="ChEBI" id="CHEBI:83421"/>
        <dbReference type="ChEBI" id="CHEBI:456216"/>
        <dbReference type="EC" id="2.7.11.1"/>
    </reaction>
</comment>
<dbReference type="Pfam" id="PF00069">
    <property type="entry name" value="Pkinase"/>
    <property type="match status" value="1"/>
</dbReference>
<keyword evidence="5" id="KW-0418">Kinase</keyword>
<dbReference type="Proteomes" id="UP001497383">
    <property type="component" value="Chromosome 1"/>
</dbReference>
<dbReference type="PROSITE" id="PS50011">
    <property type="entry name" value="PROTEIN_KINASE_DOM"/>
    <property type="match status" value="1"/>
</dbReference>
<dbReference type="EC" id="2.7.11.1" evidence="1"/>
<reference evidence="11 12" key="1">
    <citation type="submission" date="2024-03" db="EMBL/GenBank/DDBJ databases">
        <authorList>
            <person name="Brejova B."/>
        </authorList>
    </citation>
    <scope>NUCLEOTIDE SEQUENCE [LARGE SCALE GENOMIC DNA]</scope>
    <source>
        <strain evidence="11 12">CBS 14171</strain>
    </source>
</reference>
<feature type="compositionally biased region" description="Polar residues" evidence="9">
    <location>
        <begin position="485"/>
        <end position="505"/>
    </location>
</feature>
<dbReference type="PROSITE" id="PS00108">
    <property type="entry name" value="PROTEIN_KINASE_ST"/>
    <property type="match status" value="1"/>
</dbReference>
<evidence type="ECO:0000256" key="7">
    <source>
        <dbReference type="ARBA" id="ARBA00047899"/>
    </source>
</evidence>
<feature type="compositionally biased region" description="Polar residues" evidence="9">
    <location>
        <begin position="578"/>
        <end position="590"/>
    </location>
</feature>
<dbReference type="SUPFAM" id="SSF56112">
    <property type="entry name" value="Protein kinase-like (PK-like)"/>
    <property type="match status" value="1"/>
</dbReference>
<evidence type="ECO:0000256" key="3">
    <source>
        <dbReference type="ARBA" id="ARBA00022679"/>
    </source>
</evidence>
<keyword evidence="3" id="KW-0808">Transferase</keyword>
<sequence length="729" mass="81688">MPQQPPPNAFAPGTKLTVGSHKISIIKYISAGGFAYVYTCNIEPPFQGKSVACLKRVVVPSKWQLTLLRQEVDAMRRLRGNKHIVSYIDSHASRLNEEPAKQQQYEVLLLMEYCENNGLIDFMNTRLVNKLTEKEIVDIMYQVTIGVAMCHHLRPPLIHRDIKIENVLIDSHHVFKLCDFGSSVNYMAPPRNPQELQLMKDDLMQHTTPQYRAPEMIDLTKGFPVDDKSDIWALGIFLYKLCYYTTPFESPNQSSLQELETCILNCHQNLRFSDQPGSIFSTRLKNVIKVCLRADPRRRPNAAQLLGEIAQMRGDNRVPNVIPLSVIEALKSQKKQSPEPLLPHQPQPKATQALPSLPPPPPTKSKTLPPKPIDAFASIDKSKLFTTNSKNDSESTTTSPFSSEPVTTPSRPLSAYFDSDHKAKVYSQGSRSTTNVQDLVKKELAKGYETTDLTQAKSELEFLKQNEMEKSDTGVKAAWNTLRKLSTGGSLSANSTGASDMNFNRRSLKEVLTDSRRSSDEKIKTSQPPSGVRTASDEIIKPAEIASSRSWDEKNAAPKAGSKDKDKDKNKEKENSIQKRMQTLLDQSTSLPIKKTASGYGRFTDKNVVDDINSINNTPHRTQVHHTREHRKLSPPKVPLNLSSTRKTVSSIDVKATSEPPEFAKKNVPAKTKTPPVKPKKPPVKPKKPQFLQKPGSNGSRRLSTSSEFSVPDIDDLEKQFSKRFPSYV</sequence>
<evidence type="ECO:0000313" key="11">
    <source>
        <dbReference type="EMBL" id="CAK9436470.1"/>
    </source>
</evidence>
<dbReference type="SMART" id="SM00220">
    <property type="entry name" value="S_TKc"/>
    <property type="match status" value="1"/>
</dbReference>
<feature type="compositionally biased region" description="Basic and acidic residues" evidence="9">
    <location>
        <begin position="550"/>
        <end position="577"/>
    </location>
</feature>
<dbReference type="InterPro" id="IPR011009">
    <property type="entry name" value="Kinase-like_dom_sf"/>
</dbReference>
<comment type="catalytic activity">
    <reaction evidence="7">
        <text>L-threonyl-[protein] + ATP = O-phospho-L-threonyl-[protein] + ADP + H(+)</text>
        <dbReference type="Rhea" id="RHEA:46608"/>
        <dbReference type="Rhea" id="RHEA-COMP:11060"/>
        <dbReference type="Rhea" id="RHEA-COMP:11605"/>
        <dbReference type="ChEBI" id="CHEBI:15378"/>
        <dbReference type="ChEBI" id="CHEBI:30013"/>
        <dbReference type="ChEBI" id="CHEBI:30616"/>
        <dbReference type="ChEBI" id="CHEBI:61977"/>
        <dbReference type="ChEBI" id="CHEBI:456216"/>
        <dbReference type="EC" id="2.7.11.1"/>
    </reaction>
</comment>
<evidence type="ECO:0000256" key="9">
    <source>
        <dbReference type="SAM" id="MobiDB-lite"/>
    </source>
</evidence>
<accession>A0ABP0ZF68</accession>
<dbReference type="GeneID" id="92206224"/>
<organism evidence="11 12">
    <name type="scientific">Lodderomyces beijingensis</name>
    <dbReference type="NCBI Taxonomy" id="1775926"/>
    <lineage>
        <taxon>Eukaryota</taxon>
        <taxon>Fungi</taxon>
        <taxon>Dikarya</taxon>
        <taxon>Ascomycota</taxon>
        <taxon>Saccharomycotina</taxon>
        <taxon>Pichiomycetes</taxon>
        <taxon>Debaryomycetaceae</taxon>
        <taxon>Candida/Lodderomyces clade</taxon>
        <taxon>Lodderomyces</taxon>
    </lineage>
</organism>
<keyword evidence="6" id="KW-0067">ATP-binding</keyword>
<dbReference type="PANTHER" id="PTHR22967">
    <property type="entry name" value="SERINE/THREONINE PROTEIN KINASE"/>
    <property type="match status" value="1"/>
</dbReference>
<evidence type="ECO:0000256" key="8">
    <source>
        <dbReference type="ARBA" id="ARBA00048679"/>
    </source>
</evidence>
<feature type="domain" description="Protein kinase" evidence="10">
    <location>
        <begin position="23"/>
        <end position="312"/>
    </location>
</feature>
<evidence type="ECO:0000313" key="12">
    <source>
        <dbReference type="Proteomes" id="UP001497383"/>
    </source>
</evidence>
<feature type="compositionally biased region" description="Low complexity" evidence="9">
    <location>
        <begin position="394"/>
        <end position="410"/>
    </location>
</feature>
<protein>
    <recommendedName>
        <fullName evidence="1">non-specific serine/threonine protein kinase</fullName>
        <ecNumber evidence="1">2.7.11.1</ecNumber>
    </recommendedName>
</protein>
<evidence type="ECO:0000259" key="10">
    <source>
        <dbReference type="PROSITE" id="PS50011"/>
    </source>
</evidence>
<name>A0ABP0ZF68_9ASCO</name>
<feature type="compositionally biased region" description="Low complexity" evidence="9">
    <location>
        <begin position="666"/>
        <end position="675"/>
    </location>
</feature>
<dbReference type="PANTHER" id="PTHR22967:SF57">
    <property type="entry name" value="AUXILIN, ISOFORM A-RELATED"/>
    <property type="match status" value="1"/>
</dbReference>
<dbReference type="InterPro" id="IPR008271">
    <property type="entry name" value="Ser/Thr_kinase_AS"/>
</dbReference>
<dbReference type="EMBL" id="OZ022405">
    <property type="protein sequence ID" value="CAK9436470.1"/>
    <property type="molecule type" value="Genomic_DNA"/>
</dbReference>
<keyword evidence="12" id="KW-1185">Reference proteome</keyword>
<feature type="region of interest" description="Disordered" evidence="9">
    <location>
        <begin position="333"/>
        <end position="413"/>
    </location>
</feature>
<dbReference type="Gene3D" id="1.10.510.10">
    <property type="entry name" value="Transferase(Phosphotransferase) domain 1"/>
    <property type="match status" value="1"/>
</dbReference>
<evidence type="ECO:0000256" key="4">
    <source>
        <dbReference type="ARBA" id="ARBA00022741"/>
    </source>
</evidence>